<accession>A0A5B9WCX4</accession>
<gene>
    <name evidence="4" type="primary">aroF_2</name>
    <name evidence="4" type="ORF">OJF2_69680</name>
</gene>
<dbReference type="InterPro" id="IPR006218">
    <property type="entry name" value="DAHP1/KDSA"/>
</dbReference>
<evidence type="ECO:0000256" key="1">
    <source>
        <dbReference type="ARBA" id="ARBA00022679"/>
    </source>
</evidence>
<dbReference type="KEGG" id="agv:OJF2_69680"/>
<dbReference type="InterPro" id="IPR006268">
    <property type="entry name" value="DAHP_syn_2"/>
</dbReference>
<dbReference type="GO" id="GO:0009073">
    <property type="term" value="P:aromatic amino acid family biosynthetic process"/>
    <property type="evidence" value="ECO:0007669"/>
    <property type="project" value="InterPro"/>
</dbReference>
<feature type="domain" description="DAHP synthetase I/KDSA" evidence="2">
    <location>
        <begin position="81"/>
        <end position="331"/>
    </location>
</feature>
<evidence type="ECO:0000313" key="4">
    <source>
        <dbReference type="EMBL" id="QEH38367.1"/>
    </source>
</evidence>
<dbReference type="PANTHER" id="PTHR43018">
    <property type="entry name" value="PHOSPHO-2-DEHYDRO-3-DEOXYHEPTONATE ALDOLASE"/>
    <property type="match status" value="1"/>
</dbReference>
<dbReference type="Gene3D" id="3.30.70.1140">
    <property type="entry name" value="Phospho-2-dehydro-3-deoxyheptonate aldolase, domain 1"/>
    <property type="match status" value="1"/>
</dbReference>
<reference evidence="4 5" key="1">
    <citation type="submission" date="2019-08" db="EMBL/GenBank/DDBJ databases">
        <title>Deep-cultivation of Planctomycetes and their phenomic and genomic characterization uncovers novel biology.</title>
        <authorList>
            <person name="Wiegand S."/>
            <person name="Jogler M."/>
            <person name="Boedeker C."/>
            <person name="Pinto D."/>
            <person name="Vollmers J."/>
            <person name="Rivas-Marin E."/>
            <person name="Kohn T."/>
            <person name="Peeters S.H."/>
            <person name="Heuer A."/>
            <person name="Rast P."/>
            <person name="Oberbeckmann S."/>
            <person name="Bunk B."/>
            <person name="Jeske O."/>
            <person name="Meyerdierks A."/>
            <person name="Storesund J.E."/>
            <person name="Kallscheuer N."/>
            <person name="Luecker S."/>
            <person name="Lage O.M."/>
            <person name="Pohl T."/>
            <person name="Merkel B.J."/>
            <person name="Hornburger P."/>
            <person name="Mueller R.-W."/>
            <person name="Bruemmer F."/>
            <person name="Labrenz M."/>
            <person name="Spormann A.M."/>
            <person name="Op den Camp H."/>
            <person name="Overmann J."/>
            <person name="Amann R."/>
            <person name="Jetten M.S.M."/>
            <person name="Mascher T."/>
            <person name="Medema M.H."/>
            <person name="Devos D.P."/>
            <person name="Kaster A.-K."/>
            <person name="Ovreas L."/>
            <person name="Rohde M."/>
            <person name="Galperin M.Y."/>
            <person name="Jogler C."/>
        </authorList>
    </citation>
    <scope>NUCLEOTIDE SEQUENCE [LARGE SCALE GENOMIC DNA]</scope>
    <source>
        <strain evidence="4 5">OJF2</strain>
    </source>
</reference>
<evidence type="ECO:0000259" key="2">
    <source>
        <dbReference type="Pfam" id="PF00793"/>
    </source>
</evidence>
<dbReference type="OrthoDB" id="9780456at2"/>
<dbReference type="RefSeq" id="WP_148597814.1">
    <property type="nucleotide sequence ID" value="NZ_CP042997.1"/>
</dbReference>
<dbReference type="Gene3D" id="3.20.20.70">
    <property type="entry name" value="Aldolase class I"/>
    <property type="match status" value="1"/>
</dbReference>
<dbReference type="NCBIfam" id="NF009239">
    <property type="entry name" value="PRK12595.1"/>
    <property type="match status" value="1"/>
</dbReference>
<dbReference type="InterPro" id="IPR052899">
    <property type="entry name" value="Class-I_DAHP_synthase"/>
</dbReference>
<dbReference type="NCBIfam" id="NF006421">
    <property type="entry name" value="PRK08673.1"/>
    <property type="match status" value="1"/>
</dbReference>
<dbReference type="PANTHER" id="PTHR43018:SF2">
    <property type="entry name" value="PHOSPHO-2-DEHYDRO-3-DEOXYHEPTONATE ALDOLASE"/>
    <property type="match status" value="1"/>
</dbReference>
<keyword evidence="1 4" id="KW-0808">Transferase</keyword>
<dbReference type="InterPro" id="IPR013785">
    <property type="entry name" value="Aldolase_TIM"/>
</dbReference>
<dbReference type="GO" id="GO:0016832">
    <property type="term" value="F:aldehyde-lyase activity"/>
    <property type="evidence" value="ECO:0007669"/>
    <property type="project" value="InterPro"/>
</dbReference>
<name>A0A5B9WCX4_9BACT</name>
<dbReference type="AlphaFoldDB" id="A0A5B9WCX4"/>
<evidence type="ECO:0000313" key="5">
    <source>
        <dbReference type="Proteomes" id="UP000324233"/>
    </source>
</evidence>
<dbReference type="InterPro" id="IPR041071">
    <property type="entry name" value="DAHP_snth_FXD"/>
</dbReference>
<proteinExistence type="predicted"/>
<sequence>MIIVLKPHPTPDVVQHVLERIEALGLTPHLSQGVSRTIVGVIGDEEKLQVEPLQAIPGVEQVVPILKPYKLASREFHREDTVITVKGVKIGGGHLAMIAGPCAIEGESLLMEIAGKVKEAGANILRGGAFKPRTSPYSFQGLGEEGLRILRAAGDTYGMPVITEVMDPRQVDLVERYTDIFQVGARNMQNFDLLKELGKTRTPVLLKRGMSATVKDLLMSAEYVLSQGNREVILCERGIRTFEDSTRNTMDLSSIPVAKGWSHLPIIADPSHATGKPDLIPAMARAAVAAGGDGVHVEVHSCPEKALSDGPQALLPEQYARLMEDLRQLAELMGKSIDVCEGESVSCARC</sequence>
<dbReference type="GO" id="GO:0003849">
    <property type="term" value="F:3-deoxy-7-phosphoheptulonate synthase activity"/>
    <property type="evidence" value="ECO:0007669"/>
    <property type="project" value="UniProtKB-EC"/>
</dbReference>
<evidence type="ECO:0000259" key="3">
    <source>
        <dbReference type="Pfam" id="PF18152"/>
    </source>
</evidence>
<protein>
    <submittedName>
        <fullName evidence="4">Phospho-2-dehydro-3-deoxyheptonate aldolase</fullName>
        <ecNumber evidence="4">2.5.1.54</ecNumber>
    </submittedName>
</protein>
<organism evidence="4 5">
    <name type="scientific">Aquisphaera giovannonii</name>
    <dbReference type="NCBI Taxonomy" id="406548"/>
    <lineage>
        <taxon>Bacteria</taxon>
        <taxon>Pseudomonadati</taxon>
        <taxon>Planctomycetota</taxon>
        <taxon>Planctomycetia</taxon>
        <taxon>Isosphaerales</taxon>
        <taxon>Isosphaeraceae</taxon>
        <taxon>Aquisphaera</taxon>
    </lineage>
</organism>
<dbReference type="Pfam" id="PF18152">
    <property type="entry name" value="DAHP_snth_FXD"/>
    <property type="match status" value="1"/>
</dbReference>
<dbReference type="EMBL" id="CP042997">
    <property type="protein sequence ID" value="QEH38367.1"/>
    <property type="molecule type" value="Genomic_DNA"/>
</dbReference>
<dbReference type="Proteomes" id="UP000324233">
    <property type="component" value="Chromosome"/>
</dbReference>
<dbReference type="EC" id="2.5.1.54" evidence="4"/>
<dbReference type="NCBIfam" id="TIGR01361">
    <property type="entry name" value="DAHP_synth_Bsub"/>
    <property type="match status" value="1"/>
</dbReference>
<dbReference type="Pfam" id="PF00793">
    <property type="entry name" value="DAHP_synth_1"/>
    <property type="match status" value="1"/>
</dbReference>
<dbReference type="SUPFAM" id="SSF51569">
    <property type="entry name" value="Aldolase"/>
    <property type="match status" value="1"/>
</dbReference>
<feature type="domain" description="DAHP synthase ferredoxin-like" evidence="3">
    <location>
        <begin position="1"/>
        <end position="67"/>
    </location>
</feature>
<keyword evidence="5" id="KW-1185">Reference proteome</keyword>